<evidence type="ECO:0000313" key="2">
    <source>
        <dbReference type="EMBL" id="KAJ8446845.1"/>
    </source>
</evidence>
<dbReference type="Proteomes" id="UP001153076">
    <property type="component" value="Unassembled WGS sequence"/>
</dbReference>
<name>A0A9Q1KPR8_9CARY</name>
<reference evidence="2" key="1">
    <citation type="submission" date="2022-04" db="EMBL/GenBank/DDBJ databases">
        <title>Carnegiea gigantea Genome sequencing and assembly v2.</title>
        <authorList>
            <person name="Copetti D."/>
            <person name="Sanderson M.J."/>
            <person name="Burquez A."/>
            <person name="Wojciechowski M.F."/>
        </authorList>
    </citation>
    <scope>NUCLEOTIDE SEQUENCE</scope>
    <source>
        <strain evidence="2">SGP5-SGP5p</strain>
        <tissue evidence="2">Aerial part</tissue>
    </source>
</reference>
<evidence type="ECO:0000256" key="1">
    <source>
        <dbReference type="SAM" id="MobiDB-lite"/>
    </source>
</evidence>
<proteinExistence type="predicted"/>
<dbReference type="EMBL" id="JAKOGI010000048">
    <property type="protein sequence ID" value="KAJ8446845.1"/>
    <property type="molecule type" value="Genomic_DNA"/>
</dbReference>
<accession>A0A9Q1KPR8</accession>
<sequence length="238" mass="26652">MISEARSLSSPALDTQNGDDSRSPMSASRMNGELNPNSGERSTSTGSSNDANSSPKVGCNSEEAKREDGQQGTPATYASLVSMDEGEKYCNTSPALILMEQNMLKLRWRTFKASWKFGKMSWFAVCSYFPLSVNHQLSSGCTWRDHCQPPCIGKQAQNKDDQPCQKSWRKRSSSTEMKNLNYHEIRKNNVLAFSSLKGPELIITETSYSLVFEIPVIVEARQVISAEEILRRYSRDTL</sequence>
<gene>
    <name evidence="2" type="ORF">Cgig2_016155</name>
</gene>
<organism evidence="2 3">
    <name type="scientific">Carnegiea gigantea</name>
    <dbReference type="NCBI Taxonomy" id="171969"/>
    <lineage>
        <taxon>Eukaryota</taxon>
        <taxon>Viridiplantae</taxon>
        <taxon>Streptophyta</taxon>
        <taxon>Embryophyta</taxon>
        <taxon>Tracheophyta</taxon>
        <taxon>Spermatophyta</taxon>
        <taxon>Magnoliopsida</taxon>
        <taxon>eudicotyledons</taxon>
        <taxon>Gunneridae</taxon>
        <taxon>Pentapetalae</taxon>
        <taxon>Caryophyllales</taxon>
        <taxon>Cactineae</taxon>
        <taxon>Cactaceae</taxon>
        <taxon>Cactoideae</taxon>
        <taxon>Echinocereeae</taxon>
        <taxon>Carnegiea</taxon>
    </lineage>
</organism>
<feature type="compositionally biased region" description="Polar residues" evidence="1">
    <location>
        <begin position="1"/>
        <end position="55"/>
    </location>
</feature>
<protein>
    <submittedName>
        <fullName evidence="2">Uncharacterized protein</fullName>
    </submittedName>
</protein>
<dbReference type="AlphaFoldDB" id="A0A9Q1KPR8"/>
<comment type="caution">
    <text evidence="2">The sequence shown here is derived from an EMBL/GenBank/DDBJ whole genome shotgun (WGS) entry which is preliminary data.</text>
</comment>
<keyword evidence="3" id="KW-1185">Reference proteome</keyword>
<evidence type="ECO:0000313" key="3">
    <source>
        <dbReference type="Proteomes" id="UP001153076"/>
    </source>
</evidence>
<feature type="region of interest" description="Disordered" evidence="1">
    <location>
        <begin position="1"/>
        <end position="74"/>
    </location>
</feature>